<evidence type="ECO:0000259" key="3">
    <source>
        <dbReference type="PROSITE" id="PS51745"/>
    </source>
</evidence>
<feature type="signal peptide" evidence="2">
    <location>
        <begin position="1"/>
        <end position="23"/>
    </location>
</feature>
<dbReference type="EMBL" id="JBGMDY010000005">
    <property type="protein sequence ID" value="KAL2333151.1"/>
    <property type="molecule type" value="Genomic_DNA"/>
</dbReference>
<feature type="chain" id="PRO_5044834787" description="PB1 domain-containing protein" evidence="2">
    <location>
        <begin position="24"/>
        <end position="198"/>
    </location>
</feature>
<dbReference type="Proteomes" id="UP001603857">
    <property type="component" value="Unassembled WGS sequence"/>
</dbReference>
<dbReference type="SUPFAM" id="SSF54277">
    <property type="entry name" value="CAD &amp; PB1 domains"/>
    <property type="match status" value="1"/>
</dbReference>
<keyword evidence="2" id="KW-0732">Signal</keyword>
<dbReference type="PANTHER" id="PTHR31384:SF3">
    <property type="entry name" value="AUXIN RESPONSE FACTOR 8"/>
    <property type="match status" value="1"/>
</dbReference>
<accession>A0ABD1MBJ9</accession>
<comment type="caution">
    <text evidence="4">The sequence shown here is derived from an EMBL/GenBank/DDBJ whole genome shotgun (WGS) entry which is preliminary data.</text>
</comment>
<dbReference type="PROSITE" id="PS51745">
    <property type="entry name" value="PB1"/>
    <property type="match status" value="1"/>
</dbReference>
<reference evidence="4 5" key="1">
    <citation type="submission" date="2024-08" db="EMBL/GenBank/DDBJ databases">
        <title>Insights into the chromosomal genome structure of Flemingia macrophylla.</title>
        <authorList>
            <person name="Ding Y."/>
            <person name="Zhao Y."/>
            <person name="Bi W."/>
            <person name="Wu M."/>
            <person name="Zhao G."/>
            <person name="Gong Y."/>
            <person name="Li W."/>
            <person name="Zhang P."/>
        </authorList>
    </citation>
    <scope>NUCLEOTIDE SEQUENCE [LARGE SCALE GENOMIC DNA]</scope>
    <source>
        <strain evidence="4">DYQJB</strain>
        <tissue evidence="4">Leaf</tissue>
    </source>
</reference>
<dbReference type="AlphaFoldDB" id="A0ABD1MBJ9"/>
<evidence type="ECO:0000256" key="2">
    <source>
        <dbReference type="SAM" id="SignalP"/>
    </source>
</evidence>
<dbReference type="PANTHER" id="PTHR31384">
    <property type="entry name" value="AUXIN RESPONSE FACTOR 4-RELATED"/>
    <property type="match status" value="1"/>
</dbReference>
<gene>
    <name evidence="4" type="ORF">Fmac_014364</name>
</gene>
<keyword evidence="5" id="KW-1185">Reference proteome</keyword>
<evidence type="ECO:0000256" key="1">
    <source>
        <dbReference type="ARBA" id="ARBA00011726"/>
    </source>
</evidence>
<organism evidence="4 5">
    <name type="scientific">Flemingia macrophylla</name>
    <dbReference type="NCBI Taxonomy" id="520843"/>
    <lineage>
        <taxon>Eukaryota</taxon>
        <taxon>Viridiplantae</taxon>
        <taxon>Streptophyta</taxon>
        <taxon>Embryophyta</taxon>
        <taxon>Tracheophyta</taxon>
        <taxon>Spermatophyta</taxon>
        <taxon>Magnoliopsida</taxon>
        <taxon>eudicotyledons</taxon>
        <taxon>Gunneridae</taxon>
        <taxon>Pentapetalae</taxon>
        <taxon>rosids</taxon>
        <taxon>fabids</taxon>
        <taxon>Fabales</taxon>
        <taxon>Fabaceae</taxon>
        <taxon>Papilionoideae</taxon>
        <taxon>50 kb inversion clade</taxon>
        <taxon>NPAAA clade</taxon>
        <taxon>indigoferoid/millettioid clade</taxon>
        <taxon>Phaseoleae</taxon>
        <taxon>Flemingia</taxon>
    </lineage>
</organism>
<dbReference type="InterPro" id="IPR053793">
    <property type="entry name" value="PB1-like"/>
</dbReference>
<sequence length="198" mass="21823">MPKILHSLASILIHLAFFSPPLSLVTPSHLLTPIHQQCHLGSLAFRALYMVAGKIHQSCCKVQGTLTLKTSLKPLLRFKNQGQLGAHLAYPGSAVIYHELLGELAQMFGIEGKLEDPLKSGWQLVFVDSENDVPLLGDEPWESFVNNVWYIKILSHEDIQKMREQAVESLALSSGQRLNGAESQDIVSGPPSIGSLEY</sequence>
<dbReference type="InterPro" id="IPR044835">
    <property type="entry name" value="ARF_plant"/>
</dbReference>
<proteinExistence type="predicted"/>
<comment type="subunit">
    <text evidence="1">Homodimers and heterodimers.</text>
</comment>
<feature type="domain" description="PB1" evidence="3">
    <location>
        <begin position="73"/>
        <end position="158"/>
    </location>
</feature>
<evidence type="ECO:0000313" key="5">
    <source>
        <dbReference type="Proteomes" id="UP001603857"/>
    </source>
</evidence>
<dbReference type="Gene3D" id="3.10.20.90">
    <property type="entry name" value="Phosphatidylinositol 3-kinase Catalytic Subunit, Chain A, domain 1"/>
    <property type="match status" value="1"/>
</dbReference>
<protein>
    <recommendedName>
        <fullName evidence="3">PB1 domain-containing protein</fullName>
    </recommendedName>
</protein>
<evidence type="ECO:0000313" key="4">
    <source>
        <dbReference type="EMBL" id="KAL2333151.1"/>
    </source>
</evidence>
<name>A0ABD1MBJ9_9FABA</name>